<keyword evidence="2" id="KW-0547">Nucleotide-binding</keyword>
<evidence type="ECO:0000256" key="1">
    <source>
        <dbReference type="ARBA" id="ARBA00006566"/>
    </source>
</evidence>
<dbReference type="Gene3D" id="3.30.230.10">
    <property type="match status" value="1"/>
</dbReference>
<dbReference type="InterPro" id="IPR006204">
    <property type="entry name" value="GHMP_kinase_N_dom"/>
</dbReference>
<dbReference type="RefSeq" id="WP_055053933.1">
    <property type="nucleotide sequence ID" value="NZ_CYZA01000017.1"/>
</dbReference>
<dbReference type="Gene3D" id="3.30.70.890">
    <property type="entry name" value="GHMP kinase, C-terminal domain"/>
    <property type="match status" value="1"/>
</dbReference>
<dbReference type="InterPro" id="IPR020568">
    <property type="entry name" value="Ribosomal_Su5_D2-typ_SF"/>
</dbReference>
<dbReference type="EC" id="2.7.1.6" evidence="7"/>
<organism evidence="7 8">
    <name type="scientific">Blautia obeum</name>
    <dbReference type="NCBI Taxonomy" id="40520"/>
    <lineage>
        <taxon>Bacteria</taxon>
        <taxon>Bacillati</taxon>
        <taxon>Bacillota</taxon>
        <taxon>Clostridia</taxon>
        <taxon>Lachnospirales</taxon>
        <taxon>Lachnospiraceae</taxon>
        <taxon>Blautia</taxon>
    </lineage>
</organism>
<dbReference type="GO" id="GO:0005524">
    <property type="term" value="F:ATP binding"/>
    <property type="evidence" value="ECO:0007669"/>
    <property type="project" value="UniProtKB-KW"/>
</dbReference>
<dbReference type="PRINTS" id="PR00959">
    <property type="entry name" value="MEVGALKINASE"/>
</dbReference>
<accession>A0A174EEF6</accession>
<dbReference type="InterPro" id="IPR000705">
    <property type="entry name" value="Galactokinase"/>
</dbReference>
<feature type="domain" description="Galactokinase N-terminal" evidence="6">
    <location>
        <begin position="29"/>
        <end position="75"/>
    </location>
</feature>
<evidence type="ECO:0000313" key="8">
    <source>
        <dbReference type="Proteomes" id="UP000095447"/>
    </source>
</evidence>
<dbReference type="PIRSF" id="PIRSF000530">
    <property type="entry name" value="Galactokinase"/>
    <property type="match status" value="1"/>
</dbReference>
<evidence type="ECO:0000259" key="6">
    <source>
        <dbReference type="Pfam" id="PF10509"/>
    </source>
</evidence>
<evidence type="ECO:0000256" key="3">
    <source>
        <dbReference type="ARBA" id="ARBA00022777"/>
    </source>
</evidence>
<evidence type="ECO:0000259" key="5">
    <source>
        <dbReference type="Pfam" id="PF00288"/>
    </source>
</evidence>
<dbReference type="PRINTS" id="PR00473">
    <property type="entry name" value="GALCTOKINASE"/>
</dbReference>
<keyword evidence="3 7" id="KW-0418">Kinase</keyword>
<dbReference type="Proteomes" id="UP000095447">
    <property type="component" value="Unassembled WGS sequence"/>
</dbReference>
<dbReference type="AlphaFoldDB" id="A0A174EEF6"/>
<dbReference type="GO" id="GO:0006012">
    <property type="term" value="P:galactose metabolic process"/>
    <property type="evidence" value="ECO:0007669"/>
    <property type="project" value="InterPro"/>
</dbReference>
<comment type="similarity">
    <text evidence="1">Belongs to the GHMP kinase family. GalK subfamily.</text>
</comment>
<feature type="domain" description="GHMP kinase N-terminal" evidence="5">
    <location>
        <begin position="113"/>
        <end position="201"/>
    </location>
</feature>
<dbReference type="InterPro" id="IPR006206">
    <property type="entry name" value="Mevalonate/galactokinase"/>
</dbReference>
<dbReference type="InterPro" id="IPR014721">
    <property type="entry name" value="Ribsml_uS5_D2-typ_fold_subgr"/>
</dbReference>
<dbReference type="InterPro" id="IPR036554">
    <property type="entry name" value="GHMP_kinase_C_sf"/>
</dbReference>
<dbReference type="PANTHER" id="PTHR10457:SF7">
    <property type="entry name" value="GALACTOKINASE-RELATED"/>
    <property type="match status" value="1"/>
</dbReference>
<dbReference type="EMBL" id="CYZA01000017">
    <property type="protein sequence ID" value="CUO34290.1"/>
    <property type="molecule type" value="Genomic_DNA"/>
</dbReference>
<name>A0A174EEF6_9FIRM</name>
<evidence type="ECO:0000256" key="4">
    <source>
        <dbReference type="ARBA" id="ARBA00022840"/>
    </source>
</evidence>
<dbReference type="InterPro" id="IPR019539">
    <property type="entry name" value="GalKase_N"/>
</dbReference>
<evidence type="ECO:0000313" key="7">
    <source>
        <dbReference type="EMBL" id="CUO34290.1"/>
    </source>
</evidence>
<dbReference type="SUPFAM" id="SSF54211">
    <property type="entry name" value="Ribosomal protein S5 domain 2-like"/>
    <property type="match status" value="1"/>
</dbReference>
<keyword evidence="4" id="KW-0067">ATP-binding</keyword>
<dbReference type="GO" id="GO:0004335">
    <property type="term" value="F:galactokinase activity"/>
    <property type="evidence" value="ECO:0007669"/>
    <property type="project" value="UniProtKB-EC"/>
</dbReference>
<reference evidence="7 8" key="1">
    <citation type="submission" date="2015-09" db="EMBL/GenBank/DDBJ databases">
        <authorList>
            <consortium name="Pathogen Informatics"/>
        </authorList>
    </citation>
    <scope>NUCLEOTIDE SEQUENCE [LARGE SCALE GENOMIC DNA]</scope>
    <source>
        <strain evidence="7 8">2789STDY5608838</strain>
    </source>
</reference>
<keyword evidence="7" id="KW-0808">Transferase</keyword>
<sequence length="412" mass="45346">MNIPNKNELTRIYGEAEKSAARFQAVADHFAEIYHHDIAEFFTAPGRTEIIGNHTDHNGGRVIAGSIDMDTIGAAYPNNSSVIRITSEGYDKEVVVDINDLASVPKAQGTVSLVAGMVEAIQKFGFKVAGFDAYVTTNVIRAAGVSSSASFEMLVCSIINYFFNDGAMTYINYAKAGQYAENVYWLKASGLMDQLACAVGGPILLDFSDRENPKYEKVNFSFHDYDHHLVIVNTGKGHADLSEEYSEIPMEMKEAAKAAGAELLCETTLEKVLANMDKIDNDRAILRAIHFFKENERVERAAKAVEEKDGETLLKLLSESGKSSWELLQNCYPIKAYTEQKISVALALTDLFLEKLGKGICRIHGGGFAGVIMCVVPEEETENYVSYISEFAGKENVYPMNIRAVGAVHIEK</sequence>
<proteinExistence type="inferred from homology"/>
<evidence type="ECO:0000256" key="2">
    <source>
        <dbReference type="ARBA" id="ARBA00022741"/>
    </source>
</evidence>
<protein>
    <submittedName>
        <fullName evidence="7">Galactokinase</fullName>
        <ecNumber evidence="7">2.7.1.6</ecNumber>
    </submittedName>
</protein>
<gene>
    <name evidence="7" type="primary">galK</name>
    <name evidence="7" type="ORF">ERS852395_02754</name>
</gene>
<dbReference type="Pfam" id="PF00288">
    <property type="entry name" value="GHMP_kinases_N"/>
    <property type="match status" value="1"/>
</dbReference>
<dbReference type="Pfam" id="PF10509">
    <property type="entry name" value="GalKase_gal_bdg"/>
    <property type="match status" value="1"/>
</dbReference>
<dbReference type="SUPFAM" id="SSF55060">
    <property type="entry name" value="GHMP Kinase, C-terminal domain"/>
    <property type="match status" value="1"/>
</dbReference>
<dbReference type="GO" id="GO:0005829">
    <property type="term" value="C:cytosol"/>
    <property type="evidence" value="ECO:0007669"/>
    <property type="project" value="TreeGrafter"/>
</dbReference>
<dbReference type="PANTHER" id="PTHR10457">
    <property type="entry name" value="MEVALONATE KINASE/GALACTOKINASE"/>
    <property type="match status" value="1"/>
</dbReference>